<dbReference type="EMBL" id="CM046389">
    <property type="protein sequence ID" value="KAI8567875.1"/>
    <property type="molecule type" value="Genomic_DNA"/>
</dbReference>
<gene>
    <name evidence="1" type="ORF">RHMOL_Rhmol02G0155300</name>
</gene>
<dbReference type="Proteomes" id="UP001062846">
    <property type="component" value="Chromosome 2"/>
</dbReference>
<keyword evidence="2" id="KW-1185">Reference proteome</keyword>
<sequence>MHRLSLPFDTFSILFTLKSCTHLQNLPLIRHLHSHLLKLGFETHVYVATSLIQAYVGASSDDAHALFDEMPERNTVTWNTMVSGYSKSGDVEKARNFFDGMLVRDVASWSAMIACYMSNGLWENGLVLFREMLLLEELKPDQVTLCSILAGFSHMGSIGLLGKSVHAYTLKNGWELNVELGTVLVVMYAKCGCLKNASHVFSLMQGRNVVSWTALICGSAQQGYGKEALSIFDMMKQTGVRPNELTFTGVLTACARAGLVEEGHGYFRMIEGYGLKPTIQHYGCMVDMFGKAGLLGEAYEVIRTMRLKPNVVVWGSFLCSCKLHKQFEMAERVFDQVMEMVKPENDGGIYTLISDLYVLSGKWDDAERMRKLMVNQNVKKTRGSSFIRSGAGF</sequence>
<name>A0ACC0PQA4_RHOML</name>
<evidence type="ECO:0000313" key="2">
    <source>
        <dbReference type="Proteomes" id="UP001062846"/>
    </source>
</evidence>
<protein>
    <submittedName>
        <fullName evidence="1">Uncharacterized protein</fullName>
    </submittedName>
</protein>
<proteinExistence type="predicted"/>
<evidence type="ECO:0000313" key="1">
    <source>
        <dbReference type="EMBL" id="KAI8567875.1"/>
    </source>
</evidence>
<comment type="caution">
    <text evidence="1">The sequence shown here is derived from an EMBL/GenBank/DDBJ whole genome shotgun (WGS) entry which is preliminary data.</text>
</comment>
<reference evidence="1" key="1">
    <citation type="submission" date="2022-02" db="EMBL/GenBank/DDBJ databases">
        <title>Plant Genome Project.</title>
        <authorList>
            <person name="Zhang R.-G."/>
        </authorList>
    </citation>
    <scope>NUCLEOTIDE SEQUENCE</scope>
    <source>
        <strain evidence="1">AT1</strain>
    </source>
</reference>
<organism evidence="1 2">
    <name type="scientific">Rhododendron molle</name>
    <name type="common">Chinese azalea</name>
    <name type="synonym">Azalea mollis</name>
    <dbReference type="NCBI Taxonomy" id="49168"/>
    <lineage>
        <taxon>Eukaryota</taxon>
        <taxon>Viridiplantae</taxon>
        <taxon>Streptophyta</taxon>
        <taxon>Embryophyta</taxon>
        <taxon>Tracheophyta</taxon>
        <taxon>Spermatophyta</taxon>
        <taxon>Magnoliopsida</taxon>
        <taxon>eudicotyledons</taxon>
        <taxon>Gunneridae</taxon>
        <taxon>Pentapetalae</taxon>
        <taxon>asterids</taxon>
        <taxon>Ericales</taxon>
        <taxon>Ericaceae</taxon>
        <taxon>Ericoideae</taxon>
        <taxon>Rhodoreae</taxon>
        <taxon>Rhododendron</taxon>
    </lineage>
</organism>
<accession>A0ACC0PQA4</accession>